<dbReference type="GO" id="GO:0005737">
    <property type="term" value="C:cytoplasm"/>
    <property type="evidence" value="ECO:0007669"/>
    <property type="project" value="UniProtKB-SubCell"/>
</dbReference>
<comment type="similarity">
    <text evidence="14">Belongs to the ABC transporter superfamily. UvrA family.</text>
</comment>
<reference evidence="18 19" key="1">
    <citation type="submission" date="2019-06" db="EMBL/GenBank/DDBJ databases">
        <title>Persicimonas caeni gen. nov., sp. nov., a predatory bacterium isolated from solar saltern.</title>
        <authorList>
            <person name="Wang S."/>
        </authorList>
    </citation>
    <scope>NUCLEOTIDE SEQUENCE [LARGE SCALE GENOMIC DNA]</scope>
    <source>
        <strain evidence="18 19">YN101</strain>
    </source>
</reference>
<evidence type="ECO:0000256" key="11">
    <source>
        <dbReference type="ARBA" id="ARBA00022881"/>
    </source>
</evidence>
<evidence type="ECO:0000256" key="7">
    <source>
        <dbReference type="ARBA" id="ARBA00022769"/>
    </source>
</evidence>
<accession>A0A4Y6Q1S5</accession>
<evidence type="ECO:0000256" key="13">
    <source>
        <dbReference type="ARBA" id="ARBA00023204"/>
    </source>
</evidence>
<keyword evidence="3" id="KW-0479">Metal-binding</keyword>
<dbReference type="OrthoDB" id="9809851at2"/>
<dbReference type="GO" id="GO:0008270">
    <property type="term" value="F:zinc ion binding"/>
    <property type="evidence" value="ECO:0007669"/>
    <property type="project" value="UniProtKB-KW"/>
</dbReference>
<proteinExistence type="inferred from homology"/>
<dbReference type="GO" id="GO:0003677">
    <property type="term" value="F:DNA binding"/>
    <property type="evidence" value="ECO:0007669"/>
    <property type="project" value="UniProtKB-KW"/>
</dbReference>
<dbReference type="InterPro" id="IPR027417">
    <property type="entry name" value="P-loop_NTPase"/>
</dbReference>
<keyword evidence="4" id="KW-0677">Repeat</keyword>
<evidence type="ECO:0000256" key="2">
    <source>
        <dbReference type="ARBA" id="ARBA00022490"/>
    </source>
</evidence>
<dbReference type="Proteomes" id="UP000315995">
    <property type="component" value="Chromosome"/>
</dbReference>
<dbReference type="Gene3D" id="1.20.1580.10">
    <property type="entry name" value="ABC transporter ATPase like domain"/>
    <property type="match status" value="3"/>
</dbReference>
<evidence type="ECO:0000256" key="9">
    <source>
        <dbReference type="ARBA" id="ARBA00022833"/>
    </source>
</evidence>
<keyword evidence="9" id="KW-0862">Zinc</keyword>
<gene>
    <name evidence="18" type="primary">uvrA</name>
    <name evidence="18" type="ORF">FIV42_28525</name>
</gene>
<keyword evidence="8" id="KW-0863">Zinc-finger</keyword>
<evidence type="ECO:0000256" key="14">
    <source>
        <dbReference type="ARBA" id="ARBA00038000"/>
    </source>
</evidence>
<dbReference type="GO" id="GO:0005524">
    <property type="term" value="F:ATP binding"/>
    <property type="evidence" value="ECO:0007669"/>
    <property type="project" value="UniProtKB-KW"/>
</dbReference>
<dbReference type="PROSITE" id="PS50893">
    <property type="entry name" value="ABC_TRANSPORTER_2"/>
    <property type="match status" value="1"/>
</dbReference>
<keyword evidence="7" id="KW-0228">DNA excision</keyword>
<evidence type="ECO:0000256" key="1">
    <source>
        <dbReference type="ARBA" id="ARBA00004496"/>
    </source>
</evidence>
<evidence type="ECO:0000256" key="5">
    <source>
        <dbReference type="ARBA" id="ARBA00022741"/>
    </source>
</evidence>
<organism evidence="18 19">
    <name type="scientific">Persicimonas caeni</name>
    <dbReference type="NCBI Taxonomy" id="2292766"/>
    <lineage>
        <taxon>Bacteria</taxon>
        <taxon>Deltaproteobacteria</taxon>
        <taxon>Bradymonadales</taxon>
        <taxon>Bradymonadaceae</taxon>
        <taxon>Persicimonas</taxon>
    </lineage>
</organism>
<dbReference type="RefSeq" id="WP_141200992.1">
    <property type="nucleotide sequence ID" value="NZ_CP041186.1"/>
</dbReference>
<dbReference type="AlphaFoldDB" id="A0A4Y6Q1S5"/>
<keyword evidence="5" id="KW-0547">Nucleotide-binding</keyword>
<keyword evidence="2" id="KW-0963">Cytoplasm</keyword>
<name>A0A4Y6Q1S5_PERCE</name>
<dbReference type="GO" id="GO:0016887">
    <property type="term" value="F:ATP hydrolysis activity"/>
    <property type="evidence" value="ECO:0007669"/>
    <property type="project" value="InterPro"/>
</dbReference>
<keyword evidence="11" id="KW-0267">Excision nuclease</keyword>
<dbReference type="GO" id="GO:0004518">
    <property type="term" value="F:nuclease activity"/>
    <property type="evidence" value="ECO:0007669"/>
    <property type="project" value="UniProtKB-KW"/>
</dbReference>
<evidence type="ECO:0000256" key="15">
    <source>
        <dbReference type="ARBA" id="ARBA00039316"/>
    </source>
</evidence>
<feature type="domain" description="ABC transporter" evidence="17">
    <location>
        <begin position="593"/>
        <end position="927"/>
    </location>
</feature>
<dbReference type="PANTHER" id="PTHR43152:SF3">
    <property type="entry name" value="UVRABC SYSTEM PROTEIN A"/>
    <property type="match status" value="1"/>
</dbReference>
<evidence type="ECO:0000256" key="3">
    <source>
        <dbReference type="ARBA" id="ARBA00022723"/>
    </source>
</evidence>
<dbReference type="Pfam" id="PF17760">
    <property type="entry name" value="UvrA_inter"/>
    <property type="match status" value="1"/>
</dbReference>
<dbReference type="SUPFAM" id="SSF52540">
    <property type="entry name" value="P-loop containing nucleoside triphosphate hydrolases"/>
    <property type="match status" value="2"/>
</dbReference>
<dbReference type="InterPro" id="IPR003439">
    <property type="entry name" value="ABC_transporter-like_ATP-bd"/>
</dbReference>
<sequence>MTQAAKKYPPKAETVSLRGVRTHNLKGIDCDIPHGKLTVINGVSGSGKSSLAFDTLYAEGQRRYTESLSTYARQFLQRMERPPVESVKNIQPALALRQKNEVSNARSTVGTITEVDDHLQLLYTHIGETTCPKCNIAVVRDTVPGVVSEIESFEEGTRLIIVAESEAPQEEHRHAVLKHLVQEGYRRLFIDGETIDITETDIESLLDRDAFPVVIDRIKVREGEGMRISEAVEAGFGLGKGRIEVYFYDDLDRAPVVFDRAFRCNSCGTDFIEPQPALFSFNSSLGACDECSGFGKVMGIDFKKVIPNPGLSLDEGAIACFETPKYKKHRRKLLELCKERGTPIDVPFFKLPEEDQDFIKEGGKVGRKRWKGVRGFFDSLKSKQYKTHVRIFLARYRGYDRCPECKGSRLNQSARNVTVHGKAISDIWQMRIEVAREYFDELELPPELYARVATLIEEIRHRLNYLDTIGCGYLSLDRQSRTLSGGEMQRIHLTTSLGRALTDTLYVLDEPTAGMHARDTDNLMEVLYELRDLGNTVVVVEHDPEVIEGADYVIEIGPRGGEQGGEIMFAGPIEEFHAQETLTSSTLARRRGVQIDPKTAKPSGHVRIVGAREHNLDDLTVELPYERLSVVTGVSGSGKSTLCEDILYNGWKALQGRGGVEAGAVGALEGLDIFDDVVLMDQSAVGRSNRSNALSYTGAFDDVRKIYAGTRQAKVSGLSIGDFSFNTPGGRCEKCQGTGTITVEMHFMADIEVTCEECDGQRYGRRVLDVEYGGKNIADVFEMTVDEAIEFFHKREPLVRKLQPLIDVGLGYLRLGQTTATLSGGEAQRLKLATYIADGRKRGDTKPVLFIFDEPTVGLHMLDVETLVDAMHQLVDHGHTVVVIEHNIDFIAQCDHVVDLGPGAGPAGGKLVAEGTPAEVAQCEGSYTGKYLAELLASA</sequence>
<evidence type="ECO:0000256" key="12">
    <source>
        <dbReference type="ARBA" id="ARBA00023125"/>
    </source>
</evidence>
<keyword evidence="12" id="KW-0238">DNA-binding</keyword>
<dbReference type="InterPro" id="IPR017871">
    <property type="entry name" value="ABC_transporter-like_CS"/>
</dbReference>
<dbReference type="InterPro" id="IPR041552">
    <property type="entry name" value="UvrA_DNA-bd"/>
</dbReference>
<dbReference type="GO" id="GO:0009380">
    <property type="term" value="C:excinuclease repair complex"/>
    <property type="evidence" value="ECO:0007669"/>
    <property type="project" value="InterPro"/>
</dbReference>
<dbReference type="EMBL" id="CP041186">
    <property type="protein sequence ID" value="QDG54548.1"/>
    <property type="molecule type" value="Genomic_DNA"/>
</dbReference>
<evidence type="ECO:0000313" key="19">
    <source>
        <dbReference type="Proteomes" id="UP000315995"/>
    </source>
</evidence>
<evidence type="ECO:0000256" key="6">
    <source>
        <dbReference type="ARBA" id="ARBA00022763"/>
    </source>
</evidence>
<dbReference type="InterPro" id="IPR004602">
    <property type="entry name" value="UvrA"/>
</dbReference>
<dbReference type="InterPro" id="IPR041102">
    <property type="entry name" value="UvrA_inter"/>
</dbReference>
<dbReference type="Gene3D" id="3.40.50.300">
    <property type="entry name" value="P-loop containing nucleotide triphosphate hydrolases"/>
    <property type="match status" value="3"/>
</dbReference>
<dbReference type="Gene3D" id="1.10.8.280">
    <property type="entry name" value="ABC transporter ATPase domain-like"/>
    <property type="match status" value="1"/>
</dbReference>
<keyword evidence="19" id="KW-1185">Reference proteome</keyword>
<accession>A0A5B8YJE6</accession>
<evidence type="ECO:0000256" key="10">
    <source>
        <dbReference type="ARBA" id="ARBA00022840"/>
    </source>
</evidence>
<evidence type="ECO:0000313" key="18">
    <source>
        <dbReference type="EMBL" id="QDG54548.1"/>
    </source>
</evidence>
<comment type="subcellular location">
    <subcellularLocation>
        <location evidence="1">Cytoplasm</location>
    </subcellularLocation>
</comment>
<evidence type="ECO:0000256" key="4">
    <source>
        <dbReference type="ARBA" id="ARBA00022737"/>
    </source>
</evidence>
<protein>
    <recommendedName>
        <fullName evidence="15">UvrABC system protein A</fullName>
    </recommendedName>
    <alternativeName>
        <fullName evidence="16">Excinuclease ABC subunit A</fullName>
    </alternativeName>
</protein>
<dbReference type="Pfam" id="PF17755">
    <property type="entry name" value="UvrA_DNA-bind"/>
    <property type="match status" value="1"/>
</dbReference>
<evidence type="ECO:0000259" key="17">
    <source>
        <dbReference type="PROSITE" id="PS50893"/>
    </source>
</evidence>
<dbReference type="PANTHER" id="PTHR43152">
    <property type="entry name" value="UVRABC SYSTEM PROTEIN A"/>
    <property type="match status" value="1"/>
</dbReference>
<evidence type="ECO:0000256" key="16">
    <source>
        <dbReference type="ARBA" id="ARBA00042156"/>
    </source>
</evidence>
<dbReference type="PROSITE" id="PS00211">
    <property type="entry name" value="ABC_TRANSPORTER_1"/>
    <property type="match status" value="1"/>
</dbReference>
<dbReference type="Gene3D" id="3.30.190.20">
    <property type="match status" value="1"/>
</dbReference>
<keyword evidence="10" id="KW-0067">ATP-binding</keyword>
<keyword evidence="6" id="KW-0227">DNA damage</keyword>
<dbReference type="NCBIfam" id="TIGR00630">
    <property type="entry name" value="uvra"/>
    <property type="match status" value="1"/>
</dbReference>
<keyword evidence="13" id="KW-0234">DNA repair</keyword>
<evidence type="ECO:0000256" key="8">
    <source>
        <dbReference type="ARBA" id="ARBA00022771"/>
    </source>
</evidence>
<dbReference type="GO" id="GO:0006289">
    <property type="term" value="P:nucleotide-excision repair"/>
    <property type="evidence" value="ECO:0007669"/>
    <property type="project" value="InterPro"/>
</dbReference>